<evidence type="ECO:0000256" key="5">
    <source>
        <dbReference type="ARBA" id="ARBA00023136"/>
    </source>
</evidence>
<dbReference type="InterPro" id="IPR003838">
    <property type="entry name" value="ABC3_permease_C"/>
</dbReference>
<comment type="similarity">
    <text evidence="6">Belongs to the ABC-4 integral membrane protein family.</text>
</comment>
<dbReference type="EMBL" id="BAABHJ010000006">
    <property type="protein sequence ID" value="GAA4607723.1"/>
    <property type="molecule type" value="Genomic_DNA"/>
</dbReference>
<evidence type="ECO:0000313" key="9">
    <source>
        <dbReference type="EMBL" id="GAA4607723.1"/>
    </source>
</evidence>
<keyword evidence="3 7" id="KW-0812">Transmembrane</keyword>
<evidence type="ECO:0000256" key="2">
    <source>
        <dbReference type="ARBA" id="ARBA00022475"/>
    </source>
</evidence>
<comment type="caution">
    <text evidence="9">The sequence shown here is derived from an EMBL/GenBank/DDBJ whole genome shotgun (WGS) entry which is preliminary data.</text>
</comment>
<proteinExistence type="inferred from homology"/>
<feature type="transmembrane region" description="Helical" evidence="7">
    <location>
        <begin position="497"/>
        <end position="521"/>
    </location>
</feature>
<comment type="subcellular location">
    <subcellularLocation>
        <location evidence="1">Cell membrane</location>
        <topology evidence="1">Multi-pass membrane protein</topology>
    </subcellularLocation>
</comment>
<feature type="transmembrane region" description="Helical" evidence="7">
    <location>
        <begin position="402"/>
        <end position="422"/>
    </location>
</feature>
<evidence type="ECO:0000256" key="7">
    <source>
        <dbReference type="SAM" id="Phobius"/>
    </source>
</evidence>
<feature type="domain" description="ABC3 transporter permease C-terminal" evidence="8">
    <location>
        <begin position="456"/>
        <end position="568"/>
    </location>
</feature>
<gene>
    <name evidence="9" type="ORF">GCM10023195_29640</name>
</gene>
<feature type="transmembrane region" description="Helical" evidence="7">
    <location>
        <begin position="541"/>
        <end position="561"/>
    </location>
</feature>
<dbReference type="Proteomes" id="UP001500212">
    <property type="component" value="Unassembled WGS sequence"/>
</dbReference>
<feature type="transmembrane region" description="Helical" evidence="7">
    <location>
        <begin position="285"/>
        <end position="310"/>
    </location>
</feature>
<evidence type="ECO:0000313" key="10">
    <source>
        <dbReference type="Proteomes" id="UP001500212"/>
    </source>
</evidence>
<feature type="transmembrane region" description="Helical" evidence="7">
    <location>
        <begin position="245"/>
        <end position="264"/>
    </location>
</feature>
<feature type="domain" description="ABC3 transporter permease C-terminal" evidence="8">
    <location>
        <begin position="246"/>
        <end position="359"/>
    </location>
</feature>
<reference evidence="10" key="1">
    <citation type="journal article" date="2019" name="Int. J. Syst. Evol. Microbiol.">
        <title>The Global Catalogue of Microorganisms (GCM) 10K type strain sequencing project: providing services to taxonomists for standard genome sequencing and annotation.</title>
        <authorList>
            <consortium name="The Broad Institute Genomics Platform"/>
            <consortium name="The Broad Institute Genome Sequencing Center for Infectious Disease"/>
            <person name="Wu L."/>
            <person name="Ma J."/>
        </authorList>
    </citation>
    <scope>NUCLEOTIDE SEQUENCE [LARGE SCALE GENOMIC DNA]</scope>
    <source>
        <strain evidence="10">JCM 17938</strain>
    </source>
</reference>
<evidence type="ECO:0000256" key="4">
    <source>
        <dbReference type="ARBA" id="ARBA00022989"/>
    </source>
</evidence>
<keyword evidence="10" id="KW-1185">Reference proteome</keyword>
<accession>A0ABP8TGK3</accession>
<evidence type="ECO:0000256" key="1">
    <source>
        <dbReference type="ARBA" id="ARBA00004651"/>
    </source>
</evidence>
<keyword evidence="5 7" id="KW-0472">Membrane</keyword>
<evidence type="ECO:0000256" key="6">
    <source>
        <dbReference type="ARBA" id="ARBA00038076"/>
    </source>
</evidence>
<dbReference type="PANTHER" id="PTHR30572">
    <property type="entry name" value="MEMBRANE COMPONENT OF TRANSPORTER-RELATED"/>
    <property type="match status" value="1"/>
</dbReference>
<evidence type="ECO:0000256" key="3">
    <source>
        <dbReference type="ARBA" id="ARBA00022692"/>
    </source>
</evidence>
<sequence>MSVLVLVARLALRDLRRRRAEALILLIALTATTTTLALGRTVGGAADRPWERTRAATAGPDAVATAERVADLAALAHAPGVAASAGPYAMVSVDDLRVRDIRVAAVVQGRDTAGGPVDRPRVTAGTWARRGGVVVERAFATALKVRPGDELTIAGRRLTVTGIAVTAGRVPYPSSTPGLVWATRADLRRLGRPVTSQVMPLRLANPAAAPAFAAAHRGVRTWQDMGSYATAELHLVDQALMTGTWALALLAVACVTVLVGGRLADQTRRVGLLKAVGATPRTVAAGLLAEYVVLAVAASAVGVIAGWAAAPLLARPSAGLIGGGRPGLTFGTVALVLAVAVVVTGAATVVPAVRGTRMSTVRALSGRARPPRRSARLIRLSARLPVPLLLGLRLAARRPRRAALALTSLAVTAAMVVAAIALHGDIARKDARTTGLMFVPGAENPVTRQVNQVVITMTLALLVLAAVNAVLIAWAGSIDARRPSALARALGATPRQVTAGLSAAQLFPAALAGALGIPLGLVVYAGARAAAGAPGGEAIPYAWLPAVIPGTIAAVALITALPARLAGRRPVAEALRAE</sequence>
<dbReference type="RefSeq" id="WP_345353872.1">
    <property type="nucleotide sequence ID" value="NZ_BAABHJ010000006.1"/>
</dbReference>
<evidence type="ECO:0000259" key="8">
    <source>
        <dbReference type="Pfam" id="PF02687"/>
    </source>
</evidence>
<feature type="transmembrane region" description="Helical" evidence="7">
    <location>
        <begin position="453"/>
        <end position="476"/>
    </location>
</feature>
<dbReference type="InterPro" id="IPR050250">
    <property type="entry name" value="Macrolide_Exporter_MacB"/>
</dbReference>
<keyword evidence="4 7" id="KW-1133">Transmembrane helix</keyword>
<dbReference type="Pfam" id="PF02687">
    <property type="entry name" value="FtsX"/>
    <property type="match status" value="2"/>
</dbReference>
<feature type="transmembrane region" description="Helical" evidence="7">
    <location>
        <begin position="330"/>
        <end position="353"/>
    </location>
</feature>
<protein>
    <recommendedName>
        <fullName evidence="8">ABC3 transporter permease C-terminal domain-containing protein</fullName>
    </recommendedName>
</protein>
<name>A0ABP8TGK3_9ACTN</name>
<dbReference type="PANTHER" id="PTHR30572:SF4">
    <property type="entry name" value="ABC TRANSPORTER PERMEASE YTRF"/>
    <property type="match status" value="1"/>
</dbReference>
<organism evidence="9 10">
    <name type="scientific">Actinoallomurus liliacearum</name>
    <dbReference type="NCBI Taxonomy" id="1080073"/>
    <lineage>
        <taxon>Bacteria</taxon>
        <taxon>Bacillati</taxon>
        <taxon>Actinomycetota</taxon>
        <taxon>Actinomycetes</taxon>
        <taxon>Streptosporangiales</taxon>
        <taxon>Thermomonosporaceae</taxon>
        <taxon>Actinoallomurus</taxon>
    </lineage>
</organism>
<keyword evidence="2" id="KW-1003">Cell membrane</keyword>